<protein>
    <submittedName>
        <fullName evidence="2">Map3k7 C-terminal like</fullName>
    </submittedName>
</protein>
<feature type="coiled-coil region" evidence="1">
    <location>
        <begin position="71"/>
        <end position="98"/>
    </location>
</feature>
<sequence length="144" mass="16633">MITTTRHVSPDKPEVQIAFSLNDSTDLKDAEESLPLTFPDLEQQLQPLPPYQSLPESLQVYKDHCKMAKEFHDVKKEIARLEERKKELIAALVEDEMMSQEASHLQEEFSVLAEENRTLITVQSQRSEQLEKLRVLNQKRQGSS</sequence>
<dbReference type="PANTHER" id="PTHR47140">
    <property type="entry name" value="MAP3K7 C-TERMINAL-LIKE PROTEIN"/>
    <property type="match status" value="1"/>
</dbReference>
<dbReference type="AlphaFoldDB" id="W5MRN8"/>
<evidence type="ECO:0000313" key="3">
    <source>
        <dbReference type="Proteomes" id="UP000018468"/>
    </source>
</evidence>
<evidence type="ECO:0000313" key="2">
    <source>
        <dbReference type="Ensembl" id="ENSLOCP00000011047.1"/>
    </source>
</evidence>
<dbReference type="KEGG" id="loc:102686870"/>
<dbReference type="GeneID" id="102686870"/>
<dbReference type="CTD" id="56911"/>
<dbReference type="eggNOG" id="ENOG502S2UX">
    <property type="taxonomic scope" value="Eukaryota"/>
</dbReference>
<reference evidence="2" key="2">
    <citation type="submission" date="2025-08" db="UniProtKB">
        <authorList>
            <consortium name="Ensembl"/>
        </authorList>
    </citation>
    <scope>IDENTIFICATION</scope>
</reference>
<dbReference type="Bgee" id="ENSLOCG00000009068">
    <property type="expression patterns" value="Expressed in muscle tissue and 4 other cell types or tissues"/>
</dbReference>
<dbReference type="Proteomes" id="UP000018468">
    <property type="component" value="Linkage group LG3"/>
</dbReference>
<dbReference type="OrthoDB" id="8866809at2759"/>
<reference evidence="2" key="3">
    <citation type="submission" date="2025-09" db="UniProtKB">
        <authorList>
            <consortium name="Ensembl"/>
        </authorList>
    </citation>
    <scope>IDENTIFICATION</scope>
</reference>
<dbReference type="InterPro" id="IPR042800">
    <property type="entry name" value="Map3k7cl"/>
</dbReference>
<dbReference type="GeneTree" id="ENSGT00940000164659"/>
<dbReference type="FunCoup" id="W5MRN8">
    <property type="interactions" value="275"/>
</dbReference>
<reference evidence="3" key="1">
    <citation type="submission" date="2011-12" db="EMBL/GenBank/DDBJ databases">
        <title>The Draft Genome of Lepisosteus oculatus.</title>
        <authorList>
            <consortium name="The Broad Institute Genome Assembly &amp; Analysis Group"/>
            <consortium name="Computational R&amp;D Group"/>
            <consortium name="and Sequencing Platform"/>
            <person name="Di Palma F."/>
            <person name="Alfoldi J."/>
            <person name="Johnson J."/>
            <person name="Berlin A."/>
            <person name="Gnerre S."/>
            <person name="Jaffe D."/>
            <person name="MacCallum I."/>
            <person name="Young S."/>
            <person name="Walker B.J."/>
            <person name="Lander E.S."/>
            <person name="Lindblad-Toh K."/>
        </authorList>
    </citation>
    <scope>NUCLEOTIDE SEQUENCE [LARGE SCALE GENOMIC DNA]</scope>
</reference>
<dbReference type="OMA" id="MAREFHH"/>
<name>W5MRN8_LEPOC</name>
<accession>W5MRN8</accession>
<dbReference type="EMBL" id="AHAT01013894">
    <property type="status" value="NOT_ANNOTATED_CDS"/>
    <property type="molecule type" value="Genomic_DNA"/>
</dbReference>
<dbReference type="PANTHER" id="PTHR47140:SF1">
    <property type="entry name" value="MAP3K7 C-TERMINAL-LIKE PROTEIN"/>
    <property type="match status" value="1"/>
</dbReference>
<proteinExistence type="predicted"/>
<keyword evidence="3" id="KW-1185">Reference proteome</keyword>
<dbReference type="Ensembl" id="ENSLOCT00000011063.1">
    <property type="protein sequence ID" value="ENSLOCP00000011047.1"/>
    <property type="gene ID" value="ENSLOCG00000009068.1"/>
</dbReference>
<evidence type="ECO:0000256" key="1">
    <source>
        <dbReference type="SAM" id="Coils"/>
    </source>
</evidence>
<dbReference type="InParanoid" id="W5MRN8"/>
<keyword evidence="1" id="KW-0175">Coiled coil</keyword>
<organism evidence="2 3">
    <name type="scientific">Lepisosteus oculatus</name>
    <name type="common">Spotted gar</name>
    <dbReference type="NCBI Taxonomy" id="7918"/>
    <lineage>
        <taxon>Eukaryota</taxon>
        <taxon>Metazoa</taxon>
        <taxon>Chordata</taxon>
        <taxon>Craniata</taxon>
        <taxon>Vertebrata</taxon>
        <taxon>Euteleostomi</taxon>
        <taxon>Actinopterygii</taxon>
        <taxon>Neopterygii</taxon>
        <taxon>Holostei</taxon>
        <taxon>Semionotiformes</taxon>
        <taxon>Lepisosteidae</taxon>
        <taxon>Lepisosteus</taxon>
    </lineage>
</organism>
<dbReference type="HOGENOM" id="CLU_100451_1_0_1"/>
<dbReference type="RefSeq" id="XP_006628265.1">
    <property type="nucleotide sequence ID" value="XM_006628202.3"/>
</dbReference>